<keyword evidence="3" id="KW-1278">Translocase</keyword>
<dbReference type="InterPro" id="IPR050166">
    <property type="entry name" value="ABC_transporter_ATP-bind"/>
</dbReference>
<comment type="caution">
    <text evidence="6">The sequence shown here is derived from an EMBL/GenBank/DDBJ whole genome shotgun (WGS) entry which is preliminary data.</text>
</comment>
<dbReference type="PANTHER" id="PTHR42788">
    <property type="entry name" value="TAURINE IMPORT ATP-BINDING PROTEIN-RELATED"/>
    <property type="match status" value="1"/>
</dbReference>
<dbReference type="InterPro" id="IPR003439">
    <property type="entry name" value="ABC_transporter-like_ATP-bd"/>
</dbReference>
<protein>
    <submittedName>
        <fullName evidence="6">ATP-binding cassette domain-containing protein</fullName>
    </submittedName>
</protein>
<organism evidence="6 7">
    <name type="scientific">Paenibacillus terricola</name>
    <dbReference type="NCBI Taxonomy" id="2763503"/>
    <lineage>
        <taxon>Bacteria</taxon>
        <taxon>Bacillati</taxon>
        <taxon>Bacillota</taxon>
        <taxon>Bacilli</taxon>
        <taxon>Bacillales</taxon>
        <taxon>Paenibacillaceae</taxon>
        <taxon>Paenibacillus</taxon>
    </lineage>
</organism>
<evidence type="ECO:0000256" key="1">
    <source>
        <dbReference type="ARBA" id="ARBA00022448"/>
    </source>
</evidence>
<sequence length="98" mass="10646">MVDRLEYRKSEPEGGIRIDIQGASVQFGELTVLQRLNLSIPSGQFLGVVGRSGCGKSTLLRIAGLEAASHGSVRFDGEPTGTCRIGRLFYLTLHDVRN</sequence>
<keyword evidence="1" id="KW-0813">Transport</keyword>
<dbReference type="Proteomes" id="UP000609346">
    <property type="component" value="Unassembled WGS sequence"/>
</dbReference>
<keyword evidence="7" id="KW-1185">Reference proteome</keyword>
<evidence type="ECO:0000256" key="3">
    <source>
        <dbReference type="ARBA" id="ARBA00022967"/>
    </source>
</evidence>
<reference evidence="6 7" key="1">
    <citation type="submission" date="2020-09" db="EMBL/GenBank/DDBJ databases">
        <title>Paenibacillus sp. strain PR3 16S rRNA gene Genome sequencing and assembly.</title>
        <authorList>
            <person name="Kim J."/>
        </authorList>
    </citation>
    <scope>NUCLEOTIDE SEQUENCE [LARGE SCALE GENOMIC DNA]</scope>
    <source>
        <strain evidence="6 7">PR3</strain>
    </source>
</reference>
<proteinExistence type="predicted"/>
<dbReference type="SUPFAM" id="SSF52540">
    <property type="entry name" value="P-loop containing nucleoside triphosphate hydrolases"/>
    <property type="match status" value="1"/>
</dbReference>
<dbReference type="PANTHER" id="PTHR42788:SF17">
    <property type="entry name" value="ALIPHATIC SULFONATES IMPORT ATP-BINDING PROTEIN SSUB"/>
    <property type="match status" value="1"/>
</dbReference>
<keyword evidence="2" id="KW-1003">Cell membrane</keyword>
<dbReference type="Gene3D" id="3.40.50.300">
    <property type="entry name" value="P-loop containing nucleotide triphosphate hydrolases"/>
    <property type="match status" value="1"/>
</dbReference>
<accession>A0ABR8MS82</accession>
<dbReference type="EMBL" id="JACXZA010000001">
    <property type="protein sequence ID" value="MBD3918136.1"/>
    <property type="molecule type" value="Genomic_DNA"/>
</dbReference>
<name>A0ABR8MS82_9BACL</name>
<evidence type="ECO:0000259" key="5">
    <source>
        <dbReference type="Pfam" id="PF00005"/>
    </source>
</evidence>
<gene>
    <name evidence="6" type="ORF">H8B09_05180</name>
</gene>
<evidence type="ECO:0000256" key="4">
    <source>
        <dbReference type="ARBA" id="ARBA00023136"/>
    </source>
</evidence>
<keyword evidence="4" id="KW-0472">Membrane</keyword>
<evidence type="ECO:0000256" key="2">
    <source>
        <dbReference type="ARBA" id="ARBA00022475"/>
    </source>
</evidence>
<keyword evidence="6" id="KW-0067">ATP-binding</keyword>
<evidence type="ECO:0000313" key="7">
    <source>
        <dbReference type="Proteomes" id="UP000609346"/>
    </source>
</evidence>
<dbReference type="InterPro" id="IPR027417">
    <property type="entry name" value="P-loop_NTPase"/>
</dbReference>
<dbReference type="GO" id="GO:0005524">
    <property type="term" value="F:ATP binding"/>
    <property type="evidence" value="ECO:0007669"/>
    <property type="project" value="UniProtKB-KW"/>
</dbReference>
<evidence type="ECO:0000313" key="6">
    <source>
        <dbReference type="EMBL" id="MBD3918136.1"/>
    </source>
</evidence>
<keyword evidence="6" id="KW-0547">Nucleotide-binding</keyword>
<dbReference type="Pfam" id="PF00005">
    <property type="entry name" value="ABC_tran"/>
    <property type="match status" value="1"/>
</dbReference>
<feature type="domain" description="ABC transporter" evidence="5">
    <location>
        <begin position="33"/>
        <end position="81"/>
    </location>
</feature>